<dbReference type="InterPro" id="IPR023408">
    <property type="entry name" value="MscS_beta-dom_sf"/>
</dbReference>
<feature type="transmembrane region" description="Helical" evidence="5">
    <location>
        <begin position="45"/>
        <end position="66"/>
    </location>
</feature>
<dbReference type="GO" id="GO:0071470">
    <property type="term" value="P:cellular response to osmotic stress"/>
    <property type="evidence" value="ECO:0007669"/>
    <property type="project" value="InterPro"/>
</dbReference>
<feature type="transmembrane region" description="Helical" evidence="5">
    <location>
        <begin position="189"/>
        <end position="205"/>
    </location>
</feature>
<feature type="transmembrane region" description="Helical" evidence="5">
    <location>
        <begin position="120"/>
        <end position="141"/>
    </location>
</feature>
<evidence type="ECO:0000259" key="6">
    <source>
        <dbReference type="Pfam" id="PF00924"/>
    </source>
</evidence>
<feature type="domain" description="Mechanosensitive ion channel MscS" evidence="6">
    <location>
        <begin position="207"/>
        <end position="275"/>
    </location>
</feature>
<dbReference type="EMBL" id="ACVA01000016">
    <property type="protein sequence ID" value="EEX19317.1"/>
    <property type="molecule type" value="Genomic_DNA"/>
</dbReference>
<accession>C9MMD2</accession>
<dbReference type="GO" id="GO:0005886">
    <property type="term" value="C:plasma membrane"/>
    <property type="evidence" value="ECO:0007669"/>
    <property type="project" value="TreeGrafter"/>
</dbReference>
<feature type="transmembrane region" description="Helical" evidence="5">
    <location>
        <begin position="93"/>
        <end position="114"/>
    </location>
</feature>
<protein>
    <submittedName>
        <fullName evidence="7">Transporter, small conductance mechanosensitive ion channel MscS family protein</fullName>
    </submittedName>
</protein>
<dbReference type="GO" id="GO:0008381">
    <property type="term" value="F:mechanosensitive monoatomic ion channel activity"/>
    <property type="evidence" value="ECO:0007669"/>
    <property type="project" value="InterPro"/>
</dbReference>
<dbReference type="InterPro" id="IPR010920">
    <property type="entry name" value="LSM_dom_sf"/>
</dbReference>
<evidence type="ECO:0000313" key="8">
    <source>
        <dbReference type="Proteomes" id="UP000003327"/>
    </source>
</evidence>
<comment type="caution">
    <text evidence="7">The sequence shown here is derived from an EMBL/GenBank/DDBJ whole genome shotgun (WGS) entry which is preliminary data.</text>
</comment>
<dbReference type="InterPro" id="IPR030192">
    <property type="entry name" value="YbdG"/>
</dbReference>
<dbReference type="PANTHER" id="PTHR30414">
    <property type="entry name" value="MINICONDUCTANCE MECHANOSENSITIVE CHANNEL YBDG"/>
    <property type="match status" value="1"/>
</dbReference>
<evidence type="ECO:0000256" key="2">
    <source>
        <dbReference type="ARBA" id="ARBA00022692"/>
    </source>
</evidence>
<gene>
    <name evidence="7" type="ORF">HMPREF0973_00762</name>
</gene>
<keyword evidence="4 5" id="KW-0472">Membrane</keyword>
<dbReference type="SUPFAM" id="SSF50182">
    <property type="entry name" value="Sm-like ribonucleoproteins"/>
    <property type="match status" value="1"/>
</dbReference>
<dbReference type="Gene3D" id="2.30.30.60">
    <property type="match status" value="1"/>
</dbReference>
<dbReference type="STRING" id="649761.HMPREF0973_00762"/>
<evidence type="ECO:0000256" key="3">
    <source>
        <dbReference type="ARBA" id="ARBA00022989"/>
    </source>
</evidence>
<dbReference type="HOGENOM" id="CLU_045354_1_0_10"/>
<dbReference type="AlphaFoldDB" id="C9MMD2"/>
<evidence type="ECO:0000313" key="7">
    <source>
        <dbReference type="EMBL" id="EEX19317.1"/>
    </source>
</evidence>
<dbReference type="eggNOG" id="COG0668">
    <property type="taxonomic scope" value="Bacteria"/>
</dbReference>
<evidence type="ECO:0000256" key="4">
    <source>
        <dbReference type="ARBA" id="ARBA00023136"/>
    </source>
</evidence>
<sequence length="405" mass="45618">MQITMLPKLPHHLLNDVLEQIRIFVENVILSLGVHGHAVPVLRHVLLTVVALLLALVAELICRYVFVPLILKIVKRTEAKWDDVIFDYKVLKIACRIVPALVIWKLMPLVFYQIPVVQEALARLTAVYLTIATTQLAVGIIDRLRYLNTKPSSSKSQYLKSFCGVLKILTIFIAAIVVVGILINRSPMTLLAGLGATSAILMLVFKDTIDGLVAGVRLTSNEMIHIGDWITMPDGSLDGTVQDITLTTVKVKQSDNSIATVSPLTLVNGTFLNWKDMLEGGGRRVKKVVYFDVRSIRIADDDLKKSLLEKGYVKENELKGSVINVGLFRHYMEHYLSKREDVNPKMPLLLRQLDATQAGVPIEFYFFLSNKDWIPYEHSTSDILEHVYAYAHEFGLIIYEQNPQQ</sequence>
<dbReference type="InterPro" id="IPR006685">
    <property type="entry name" value="MscS_channel_2nd"/>
</dbReference>
<keyword evidence="2 5" id="KW-0812">Transmembrane</keyword>
<feature type="transmembrane region" description="Helical" evidence="5">
    <location>
        <begin position="162"/>
        <end position="183"/>
    </location>
</feature>
<comment type="subcellular location">
    <subcellularLocation>
        <location evidence="1">Membrane</location>
    </subcellularLocation>
</comment>
<dbReference type="Pfam" id="PF00924">
    <property type="entry name" value="MS_channel_2nd"/>
    <property type="match status" value="1"/>
</dbReference>
<evidence type="ECO:0000256" key="5">
    <source>
        <dbReference type="SAM" id="Phobius"/>
    </source>
</evidence>
<keyword evidence="8" id="KW-1185">Reference proteome</keyword>
<organism evidence="7 8">
    <name type="scientific">Prevotella veroralis F0319</name>
    <dbReference type="NCBI Taxonomy" id="649761"/>
    <lineage>
        <taxon>Bacteria</taxon>
        <taxon>Pseudomonadati</taxon>
        <taxon>Bacteroidota</taxon>
        <taxon>Bacteroidia</taxon>
        <taxon>Bacteroidales</taxon>
        <taxon>Prevotellaceae</taxon>
        <taxon>Prevotella</taxon>
    </lineage>
</organism>
<name>C9MMD2_9BACT</name>
<reference evidence="7 8" key="1">
    <citation type="submission" date="2009-09" db="EMBL/GenBank/DDBJ databases">
        <authorList>
            <person name="Weinstock G."/>
            <person name="Sodergren E."/>
            <person name="Clifton S."/>
            <person name="Fulton L."/>
            <person name="Fulton B."/>
            <person name="Courtney L."/>
            <person name="Fronick C."/>
            <person name="Harrison M."/>
            <person name="Strong C."/>
            <person name="Farmer C."/>
            <person name="Delahaunty K."/>
            <person name="Markovic C."/>
            <person name="Hall O."/>
            <person name="Minx P."/>
            <person name="Tomlinson C."/>
            <person name="Mitreva M."/>
            <person name="Nelson J."/>
            <person name="Hou S."/>
            <person name="Wollam A."/>
            <person name="Pepin K.H."/>
            <person name="Johnson M."/>
            <person name="Bhonagiri V."/>
            <person name="Nash W.E."/>
            <person name="Warren W."/>
            <person name="Chinwalla A."/>
            <person name="Mardis E.R."/>
            <person name="Wilson R.K."/>
        </authorList>
    </citation>
    <scope>NUCLEOTIDE SEQUENCE [LARGE SCALE GENOMIC DNA]</scope>
    <source>
        <strain evidence="7 8">F0319</strain>
    </source>
</reference>
<evidence type="ECO:0000256" key="1">
    <source>
        <dbReference type="ARBA" id="ARBA00004370"/>
    </source>
</evidence>
<dbReference type="PANTHER" id="PTHR30414:SF0">
    <property type="entry name" value="MINICONDUCTANCE MECHANOSENSITIVE CHANNEL YBDG"/>
    <property type="match status" value="1"/>
</dbReference>
<keyword evidence="3 5" id="KW-1133">Transmembrane helix</keyword>
<dbReference type="RefSeq" id="WP_004382397.1">
    <property type="nucleotide sequence ID" value="NZ_GG698712.1"/>
</dbReference>
<proteinExistence type="predicted"/>
<dbReference type="Proteomes" id="UP000003327">
    <property type="component" value="Unassembled WGS sequence"/>
</dbReference>